<dbReference type="SUPFAM" id="SSF53681">
    <property type="entry name" value="Aspartate/glutamate racemase"/>
    <property type="match status" value="2"/>
</dbReference>
<comment type="similarity">
    <text evidence="1">Belongs to the aspartate/glutamate racemases family.</text>
</comment>
<dbReference type="InterPro" id="IPR001920">
    <property type="entry name" value="Asp/Glu_race"/>
</dbReference>
<dbReference type="GO" id="GO:0016853">
    <property type="term" value="F:isomerase activity"/>
    <property type="evidence" value="ECO:0007669"/>
    <property type="project" value="UniProtKB-KW"/>
</dbReference>
<dbReference type="PANTHER" id="PTHR21198:SF7">
    <property type="entry name" value="ASPARTATE-GLUTAMATE RACEMASE FAMILY"/>
    <property type="match status" value="1"/>
</dbReference>
<comment type="caution">
    <text evidence="3">The sequence shown here is derived from an EMBL/GenBank/DDBJ whole genome shotgun (WGS) entry which is preliminary data.</text>
</comment>
<protein>
    <submittedName>
        <fullName evidence="3">Amino acid racemase</fullName>
        <ecNumber evidence="3">5.1.1.-</ecNumber>
    </submittedName>
</protein>
<dbReference type="Proteomes" id="UP000606600">
    <property type="component" value="Unassembled WGS sequence"/>
</dbReference>
<evidence type="ECO:0000313" key="3">
    <source>
        <dbReference type="EMBL" id="MBD1364491.1"/>
    </source>
</evidence>
<dbReference type="PROSITE" id="PS00924">
    <property type="entry name" value="ASP_GLU_RACEMASE_2"/>
    <property type="match status" value="1"/>
</dbReference>
<dbReference type="Gene3D" id="3.40.50.1860">
    <property type="match status" value="2"/>
</dbReference>
<reference evidence="3 4" key="1">
    <citation type="submission" date="2020-09" db="EMBL/GenBank/DDBJ databases">
        <title>Novel species of Mucilaginibacter isolated from a glacier on the Tibetan Plateau.</title>
        <authorList>
            <person name="Liu Q."/>
            <person name="Xin Y.-H."/>
        </authorList>
    </citation>
    <scope>NUCLEOTIDE SEQUENCE [LARGE SCALE GENOMIC DNA]</scope>
    <source>
        <strain evidence="3 4">ZT4R22</strain>
    </source>
</reference>
<dbReference type="InterPro" id="IPR033134">
    <property type="entry name" value="Asp/Glu_racemase_AS_2"/>
</dbReference>
<gene>
    <name evidence="3" type="ORF">IDJ77_11785</name>
</gene>
<keyword evidence="2 3" id="KW-0413">Isomerase</keyword>
<dbReference type="RefSeq" id="WP_191189153.1">
    <property type="nucleotide sequence ID" value="NZ_JACWMY010000005.1"/>
</dbReference>
<dbReference type="PANTHER" id="PTHR21198">
    <property type="entry name" value="GLUTAMATE RACEMASE"/>
    <property type="match status" value="1"/>
</dbReference>
<dbReference type="InterPro" id="IPR015942">
    <property type="entry name" value="Asp/Glu/hydantoin_racemase"/>
</dbReference>
<dbReference type="Pfam" id="PF01177">
    <property type="entry name" value="Asp_Glu_race"/>
    <property type="match status" value="1"/>
</dbReference>
<accession>A0ABR7WQK5</accession>
<dbReference type="InterPro" id="IPR004380">
    <property type="entry name" value="Asp_race"/>
</dbReference>
<dbReference type="EMBL" id="JACWMY010000005">
    <property type="protein sequence ID" value="MBD1364491.1"/>
    <property type="molecule type" value="Genomic_DNA"/>
</dbReference>
<keyword evidence="4" id="KW-1185">Reference proteome</keyword>
<sequence length="229" mass="24865">MKTLGLIGGTSWVSTIDYYRFINQGVNNRLGGVNAARLLVHSFNYADIVKNLDTNNWDAILKMIVDAGINLKNSGAEGIILCGNTTHLVATEAQAQIGLPIIHIAEATAVAIKKEGFKTVALLGTRFTMEHNFFADKLKAAGIQPLTPDKTDRDFIHETLLREMGKGIFKPETKAAYLQIMDKLKLQGAEGVILGCTEIPLLVQPADTDLMLFDTAAIHSAAAVDFILN</sequence>
<evidence type="ECO:0000256" key="1">
    <source>
        <dbReference type="ARBA" id="ARBA00007847"/>
    </source>
</evidence>
<dbReference type="EC" id="5.1.1.-" evidence="3"/>
<proteinExistence type="inferred from homology"/>
<evidence type="ECO:0000256" key="2">
    <source>
        <dbReference type="ARBA" id="ARBA00023235"/>
    </source>
</evidence>
<organism evidence="3 4">
    <name type="scientific">Mucilaginibacter pankratovii</name>
    <dbReference type="NCBI Taxonomy" id="2772110"/>
    <lineage>
        <taxon>Bacteria</taxon>
        <taxon>Pseudomonadati</taxon>
        <taxon>Bacteroidota</taxon>
        <taxon>Sphingobacteriia</taxon>
        <taxon>Sphingobacteriales</taxon>
        <taxon>Sphingobacteriaceae</taxon>
        <taxon>Mucilaginibacter</taxon>
    </lineage>
</organism>
<dbReference type="NCBIfam" id="TIGR00035">
    <property type="entry name" value="asp_race"/>
    <property type="match status" value="1"/>
</dbReference>
<evidence type="ECO:0000313" key="4">
    <source>
        <dbReference type="Proteomes" id="UP000606600"/>
    </source>
</evidence>
<name>A0ABR7WQK5_9SPHI</name>